<reference evidence="9" key="1">
    <citation type="submission" date="2024-01" db="EMBL/GenBank/DDBJ databases">
        <title>Bank of Algae and Cyanobacteria of the Azores (BACA) strain genomes.</title>
        <authorList>
            <person name="Luz R."/>
            <person name="Cordeiro R."/>
            <person name="Fonseca A."/>
            <person name="Goncalves V."/>
        </authorList>
    </citation>
    <scope>NUCLEOTIDE SEQUENCE</scope>
    <source>
        <strain evidence="9">BACA0141</strain>
    </source>
</reference>
<evidence type="ECO:0000313" key="9">
    <source>
        <dbReference type="EMBL" id="MEE3717264.1"/>
    </source>
</evidence>
<keyword evidence="6" id="KW-0016">Alginate biosynthesis</keyword>
<protein>
    <recommendedName>
        <fullName evidence="8">AlgX/AlgJ SGNH hydrolase-like domain-containing protein</fullName>
    </recommendedName>
</protein>
<dbReference type="InterPro" id="IPR031811">
    <property type="entry name" value="ALGX/ALGJ_SGNH-like"/>
</dbReference>
<dbReference type="AlphaFoldDB" id="A0AAW9PRC3"/>
<dbReference type="GO" id="GO:0042597">
    <property type="term" value="C:periplasmic space"/>
    <property type="evidence" value="ECO:0007669"/>
    <property type="project" value="UniProtKB-SubCell"/>
</dbReference>
<dbReference type="RefSeq" id="WP_330483693.1">
    <property type="nucleotide sequence ID" value="NZ_JAZBJZ010000037.1"/>
</dbReference>
<keyword evidence="3" id="KW-0808">Transferase</keyword>
<dbReference type="GO" id="GO:0016740">
    <property type="term" value="F:transferase activity"/>
    <property type="evidence" value="ECO:0007669"/>
    <property type="project" value="UniProtKB-KW"/>
</dbReference>
<keyword evidence="5" id="KW-0574">Periplasm</keyword>
<evidence type="ECO:0000256" key="3">
    <source>
        <dbReference type="ARBA" id="ARBA00022679"/>
    </source>
</evidence>
<keyword evidence="7" id="KW-0472">Membrane</keyword>
<keyword evidence="7" id="KW-0812">Transmembrane</keyword>
<dbReference type="EMBL" id="JAZBJZ010000037">
    <property type="protein sequence ID" value="MEE3717264.1"/>
    <property type="molecule type" value="Genomic_DNA"/>
</dbReference>
<name>A0AAW9PRC3_9CYAN</name>
<evidence type="ECO:0000259" key="8">
    <source>
        <dbReference type="Pfam" id="PF16822"/>
    </source>
</evidence>
<organism evidence="9 10">
    <name type="scientific">Tumidithrix elongata BACA0141</name>
    <dbReference type="NCBI Taxonomy" id="2716417"/>
    <lineage>
        <taxon>Bacteria</taxon>
        <taxon>Bacillati</taxon>
        <taxon>Cyanobacteriota</taxon>
        <taxon>Cyanophyceae</taxon>
        <taxon>Pseudanabaenales</taxon>
        <taxon>Pseudanabaenaceae</taxon>
        <taxon>Tumidithrix</taxon>
        <taxon>Tumidithrix elongata</taxon>
    </lineage>
</organism>
<evidence type="ECO:0000256" key="7">
    <source>
        <dbReference type="SAM" id="Phobius"/>
    </source>
</evidence>
<feature type="transmembrane region" description="Helical" evidence="7">
    <location>
        <begin position="12"/>
        <end position="30"/>
    </location>
</feature>
<comment type="pathway">
    <text evidence="2">Glycan biosynthesis; alginate biosynthesis.</text>
</comment>
<proteinExistence type="predicted"/>
<comment type="subcellular location">
    <subcellularLocation>
        <location evidence="1">Periplasm</location>
    </subcellularLocation>
</comment>
<dbReference type="GO" id="GO:0042121">
    <property type="term" value="P:alginic acid biosynthetic process"/>
    <property type="evidence" value="ECO:0007669"/>
    <property type="project" value="UniProtKB-KW"/>
</dbReference>
<keyword evidence="10" id="KW-1185">Reference proteome</keyword>
<sequence>MHQEKAPRIFDSLLITTFIIGLFLPLVLTHNRHESAIEKRKLAAFPELKWDRKTVTTFPSQFEAFFNDHFGLRDQFVQLYSLYSILLKSSSNPRVLLGLDDWLFYINPDEGNSLEDYRRNDPLTLEELSKWKTSLEAKYRWLKQQGISYLFVIVPDKYSIYPEYIPSHIRQVGTQTRLDQLLAYMKDSEVPILDLRPVLLQAKHKGQLFYKTDTHWNEFGAAIAQHEIIRTIQGILQKHYPDLIPINYSMEDFEFAEYRSGDIANMLNISYLLKEMVPELRKPMPLCDKHILEARPEDPMKATFFTECRTNAPKALIFRDSFFIILQPYISQYLAKSVYVWEWPNLKLLKKYLEYNHPDIVLEERVERHLKFITVFE</sequence>
<evidence type="ECO:0000256" key="4">
    <source>
        <dbReference type="ARBA" id="ARBA00022729"/>
    </source>
</evidence>
<evidence type="ECO:0000256" key="6">
    <source>
        <dbReference type="ARBA" id="ARBA00022841"/>
    </source>
</evidence>
<feature type="domain" description="AlgX/AlgJ SGNH hydrolase-like" evidence="8">
    <location>
        <begin position="95"/>
        <end position="278"/>
    </location>
</feature>
<evidence type="ECO:0000256" key="5">
    <source>
        <dbReference type="ARBA" id="ARBA00022764"/>
    </source>
</evidence>
<evidence type="ECO:0000313" key="10">
    <source>
        <dbReference type="Proteomes" id="UP001333818"/>
    </source>
</evidence>
<gene>
    <name evidence="9" type="ORF">V2H45_10940</name>
</gene>
<keyword evidence="7" id="KW-1133">Transmembrane helix</keyword>
<accession>A0AAW9PRC3</accession>
<evidence type="ECO:0000256" key="1">
    <source>
        <dbReference type="ARBA" id="ARBA00004418"/>
    </source>
</evidence>
<evidence type="ECO:0000256" key="2">
    <source>
        <dbReference type="ARBA" id="ARBA00005182"/>
    </source>
</evidence>
<dbReference type="Proteomes" id="UP001333818">
    <property type="component" value="Unassembled WGS sequence"/>
</dbReference>
<dbReference type="Pfam" id="PF16822">
    <property type="entry name" value="ALGX"/>
    <property type="match status" value="1"/>
</dbReference>
<keyword evidence="4" id="KW-0732">Signal</keyword>
<comment type="caution">
    <text evidence="9">The sequence shown here is derived from an EMBL/GenBank/DDBJ whole genome shotgun (WGS) entry which is preliminary data.</text>
</comment>